<dbReference type="Pfam" id="PF02401">
    <property type="entry name" value="LYTB"/>
    <property type="match status" value="1"/>
</dbReference>
<feature type="binding site" evidence="5">
    <location>
        <position position="289"/>
    </location>
    <ligand>
        <name>(2E)-4-hydroxy-3-methylbut-2-enyl diphosphate</name>
        <dbReference type="ChEBI" id="CHEBI:128753"/>
    </ligand>
</feature>
<dbReference type="InterPro" id="IPR003451">
    <property type="entry name" value="LytB/IspH"/>
</dbReference>
<feature type="binding site" evidence="5">
    <location>
        <position position="96"/>
    </location>
    <ligand>
        <name>isopentenyl diphosphate</name>
        <dbReference type="ChEBI" id="CHEBI:128769"/>
    </ligand>
</feature>
<feature type="binding site" evidence="5">
    <location>
        <position position="245"/>
    </location>
    <ligand>
        <name>(2E)-4-hydroxy-3-methylbut-2-enyl diphosphate</name>
        <dbReference type="ChEBI" id="CHEBI:128753"/>
    </ligand>
</feature>
<feature type="binding site" evidence="5">
    <location>
        <position position="215"/>
    </location>
    <ligand>
        <name>[4Fe-4S] cluster</name>
        <dbReference type="ChEBI" id="CHEBI:49883"/>
    </ligand>
</feature>
<feature type="binding site" evidence="5">
    <location>
        <position position="145"/>
    </location>
    <ligand>
        <name>dimethylallyl diphosphate</name>
        <dbReference type="ChEBI" id="CHEBI:57623"/>
    </ligand>
</feature>
<dbReference type="AlphaFoldDB" id="A0A0S2IQ78"/>
<feature type="binding site" evidence="5">
    <location>
        <position position="63"/>
    </location>
    <ligand>
        <name>dimethylallyl diphosphate</name>
        <dbReference type="ChEBI" id="CHEBI:57623"/>
    </ligand>
</feature>
<feature type="binding site" evidence="5">
    <location>
        <position position="244"/>
    </location>
    <ligand>
        <name>isopentenyl diphosphate</name>
        <dbReference type="ChEBI" id="CHEBI:128769"/>
    </ligand>
</feature>
<dbReference type="Gene3D" id="3.40.1010.20">
    <property type="entry name" value="4-hydroxy-3-methylbut-2-enyl diphosphate reductase, catalytic domain"/>
    <property type="match status" value="2"/>
</dbReference>
<organism evidence="6">
    <name type="scientific">Leptospira borgpetersenii serovar Ballum</name>
    <dbReference type="NCBI Taxonomy" id="280505"/>
    <lineage>
        <taxon>Bacteria</taxon>
        <taxon>Pseudomonadati</taxon>
        <taxon>Spirochaetota</taxon>
        <taxon>Spirochaetia</taxon>
        <taxon>Leptospirales</taxon>
        <taxon>Leptospiraceae</taxon>
        <taxon>Leptospira</taxon>
    </lineage>
</organism>
<gene>
    <name evidence="5" type="primary">ispH</name>
    <name evidence="6" type="ORF">LBBP_01344</name>
</gene>
<feature type="binding site" evidence="5">
    <location>
        <position position="96"/>
    </location>
    <ligand>
        <name>dimethylallyl diphosphate</name>
        <dbReference type="ChEBI" id="CHEBI:57623"/>
    </ligand>
</feature>
<evidence type="ECO:0000256" key="3">
    <source>
        <dbReference type="ARBA" id="ARBA00023004"/>
    </source>
</evidence>
<feature type="binding site" evidence="5">
    <location>
        <position position="63"/>
    </location>
    <ligand>
        <name>(2E)-4-hydroxy-3-methylbut-2-enyl diphosphate</name>
        <dbReference type="ChEBI" id="CHEBI:128753"/>
    </ligand>
</feature>
<comment type="cofactor">
    <cofactor evidence="5">
        <name>[4Fe-4S] cluster</name>
        <dbReference type="ChEBI" id="CHEBI:49883"/>
    </cofactor>
    <text evidence="5">Binds 1 [4Fe-4S] cluster per subunit.</text>
</comment>
<name>A0A0S2IQ78_LEPBO</name>
<sequence>MIFWFFTQSKELEWHLNRVRMLEKIYLANPRGFCAGVKYAISYVEQVQANSKERIYVRKEIVHNRRVVEDMKKRGILFINDLDEAPDGATVVFSAHGVAPSVVEAAKQRGMKIGDATCPLVTRVHRKARKIKDTHQIIYIGHQGHDEAIGTMGEAEMFLVESPNDVIALKDKIDLNKPLTYLMQTTLSIADTKNIVDQISKTFPFVEHPVKDDICYATTERQEAVSSMMNHIDAMLVIGADNSSNSLRLLQLAQKSKPNSFKVTGADDLSKEYIQNNGIGILGLTAGASTPQVLVDEIIFKLKTFYPNAEVKLFPDSREDSMNFKLPGILLS</sequence>
<feature type="binding site" evidence="5">
    <location>
        <position position="63"/>
    </location>
    <ligand>
        <name>isopentenyl diphosphate</name>
        <dbReference type="ChEBI" id="CHEBI:128769"/>
    </ligand>
</feature>
<dbReference type="Gene3D" id="3.40.50.11270">
    <property type="match status" value="1"/>
</dbReference>
<dbReference type="UniPathway" id="UPA00059">
    <property type="reaction ID" value="UER00105"/>
</dbReference>
<keyword evidence="2 5" id="KW-0479">Metal-binding</keyword>
<comment type="pathway">
    <text evidence="5">Isoprenoid biosynthesis; dimethylallyl diphosphate biosynthesis; dimethylallyl diphosphate from (2E)-4-hydroxy-3-methylbutenyl diphosphate: step 1/1.</text>
</comment>
<dbReference type="EMBL" id="CP012029">
    <property type="protein sequence ID" value="ALO25637.1"/>
    <property type="molecule type" value="Genomic_DNA"/>
</dbReference>
<feature type="binding site" evidence="5">
    <location>
        <position position="244"/>
    </location>
    <ligand>
        <name>dimethylallyl diphosphate</name>
        <dbReference type="ChEBI" id="CHEBI:57623"/>
    </ligand>
</feature>
<comment type="catalytic activity">
    <reaction evidence="5">
        <text>isopentenyl diphosphate + 2 oxidized [2Fe-2S]-[ferredoxin] + H2O = (2E)-4-hydroxy-3-methylbut-2-enyl diphosphate + 2 reduced [2Fe-2S]-[ferredoxin] + 2 H(+)</text>
        <dbReference type="Rhea" id="RHEA:24488"/>
        <dbReference type="Rhea" id="RHEA-COMP:10000"/>
        <dbReference type="Rhea" id="RHEA-COMP:10001"/>
        <dbReference type="ChEBI" id="CHEBI:15377"/>
        <dbReference type="ChEBI" id="CHEBI:15378"/>
        <dbReference type="ChEBI" id="CHEBI:33737"/>
        <dbReference type="ChEBI" id="CHEBI:33738"/>
        <dbReference type="ChEBI" id="CHEBI:128753"/>
        <dbReference type="ChEBI" id="CHEBI:128769"/>
        <dbReference type="EC" id="1.17.7.4"/>
    </reaction>
</comment>
<dbReference type="PANTHER" id="PTHR30426:SF0">
    <property type="entry name" value="4-HYDROXY-3-METHYLBUT-2-ENYL DIPHOSPHATE REDUCTASE"/>
    <property type="match status" value="1"/>
</dbReference>
<feature type="binding site" evidence="5">
    <location>
        <position position="244"/>
    </location>
    <ligand>
        <name>(2E)-4-hydroxy-3-methylbut-2-enyl diphosphate</name>
        <dbReference type="ChEBI" id="CHEBI:128753"/>
    </ligand>
</feature>
<evidence type="ECO:0000313" key="6">
    <source>
        <dbReference type="EMBL" id="ALO25637.1"/>
    </source>
</evidence>
<proteinExistence type="inferred from homology"/>
<evidence type="ECO:0000256" key="1">
    <source>
        <dbReference type="ARBA" id="ARBA00022485"/>
    </source>
</evidence>
<feature type="binding site" evidence="5">
    <location>
        <position position="243"/>
    </location>
    <ligand>
        <name>dimethylallyl diphosphate</name>
        <dbReference type="ChEBI" id="CHEBI:57623"/>
    </ligand>
</feature>
<feature type="binding site" evidence="5">
    <location>
        <position position="145"/>
    </location>
    <ligand>
        <name>isopentenyl diphosphate</name>
        <dbReference type="ChEBI" id="CHEBI:128769"/>
    </ligand>
</feature>
<feature type="binding site" evidence="5">
    <location>
        <position position="245"/>
    </location>
    <ligand>
        <name>isopentenyl diphosphate</name>
        <dbReference type="ChEBI" id="CHEBI:128769"/>
    </ligand>
</feature>
<feature type="active site" description="Proton donor" evidence="5">
    <location>
        <position position="147"/>
    </location>
</feature>
<reference evidence="6 7" key="1">
    <citation type="journal article" date="2015" name="PLoS Negl. Trop. Dis.">
        <title>Distribution of Plasmids in Distinct Leptospira Pathogenic Species.</title>
        <authorList>
            <person name="Wang Y."/>
            <person name="Zhuang X."/>
            <person name="Zhong Y."/>
            <person name="Zhang C."/>
            <person name="Zhang Y."/>
            <person name="Zeng L."/>
            <person name="Zhu Y."/>
            <person name="He P."/>
            <person name="Dong K."/>
            <person name="Pal U."/>
            <person name="Guo X."/>
            <person name="Qin J."/>
        </authorList>
    </citation>
    <scope>NUCLEOTIDE SEQUENCE [LARGE SCALE GENOMIC DNA]</scope>
    <source>
        <strain evidence="6 7">56604</strain>
    </source>
</reference>
<comment type="similarity">
    <text evidence="5">Belongs to the IspH family.</text>
</comment>
<feature type="binding site" evidence="5">
    <location>
        <position position="243"/>
    </location>
    <ligand>
        <name>(2E)-4-hydroxy-3-methylbut-2-enyl diphosphate</name>
        <dbReference type="ChEBI" id="CHEBI:128753"/>
    </ligand>
</feature>
<feature type="binding site" evidence="5">
    <location>
        <position position="96"/>
    </location>
    <ligand>
        <name>(2E)-4-hydroxy-3-methylbut-2-enyl diphosphate</name>
        <dbReference type="ChEBI" id="CHEBI:128753"/>
    </ligand>
</feature>
<evidence type="ECO:0000256" key="4">
    <source>
        <dbReference type="ARBA" id="ARBA00023014"/>
    </source>
</evidence>
<feature type="binding site" evidence="5">
    <location>
        <position position="185"/>
    </location>
    <ligand>
        <name>(2E)-4-hydroxy-3-methylbut-2-enyl diphosphate</name>
        <dbReference type="ChEBI" id="CHEBI:128753"/>
    </ligand>
</feature>
<evidence type="ECO:0000256" key="2">
    <source>
        <dbReference type="ARBA" id="ARBA00022723"/>
    </source>
</evidence>
<dbReference type="GO" id="GO:0050992">
    <property type="term" value="P:dimethylallyl diphosphate biosynthetic process"/>
    <property type="evidence" value="ECO:0007669"/>
    <property type="project" value="UniProtKB-UniRule"/>
</dbReference>
<dbReference type="PATRIC" id="fig|280505.15.peg.1310"/>
<feature type="binding site" evidence="5">
    <location>
        <position position="243"/>
    </location>
    <ligand>
        <name>isopentenyl diphosphate</name>
        <dbReference type="ChEBI" id="CHEBI:128769"/>
    </ligand>
</feature>
<feature type="binding site" evidence="5">
    <location>
        <position position="34"/>
    </location>
    <ligand>
        <name>[4Fe-4S] cluster</name>
        <dbReference type="ChEBI" id="CHEBI:49883"/>
    </ligand>
</feature>
<dbReference type="GO" id="GO:0019288">
    <property type="term" value="P:isopentenyl diphosphate biosynthetic process, methylerythritol 4-phosphate pathway"/>
    <property type="evidence" value="ECO:0007669"/>
    <property type="project" value="UniProtKB-UniRule"/>
</dbReference>
<feature type="binding site" evidence="5">
    <location>
        <position position="118"/>
    </location>
    <ligand>
        <name>[4Fe-4S] cluster</name>
        <dbReference type="ChEBI" id="CHEBI:49883"/>
    </ligand>
</feature>
<keyword evidence="1 5" id="KW-0004">4Fe-4S</keyword>
<dbReference type="GO" id="GO:0016114">
    <property type="term" value="P:terpenoid biosynthetic process"/>
    <property type="evidence" value="ECO:0007669"/>
    <property type="project" value="UniProtKB-UniRule"/>
</dbReference>
<protein>
    <recommendedName>
        <fullName evidence="5">4-hydroxy-3-methylbut-2-enyl diphosphate reductase</fullName>
        <shortName evidence="5">HMBPP reductase</shortName>
        <ecNumber evidence="5">1.17.7.4</ecNumber>
    </recommendedName>
</protein>
<dbReference type="GO" id="GO:0051745">
    <property type="term" value="F:4-hydroxy-3-methylbut-2-enyl diphosphate reductase activity"/>
    <property type="evidence" value="ECO:0007669"/>
    <property type="project" value="UniProtKB-UniRule"/>
</dbReference>
<dbReference type="GO" id="GO:0046872">
    <property type="term" value="F:metal ion binding"/>
    <property type="evidence" value="ECO:0007669"/>
    <property type="project" value="UniProtKB-KW"/>
</dbReference>
<accession>A0A0S2IQ78</accession>
<dbReference type="Proteomes" id="UP000058857">
    <property type="component" value="Chromosome 1"/>
</dbReference>
<feature type="binding site" evidence="5">
    <location>
        <position position="289"/>
    </location>
    <ligand>
        <name>dimethylallyl diphosphate</name>
        <dbReference type="ChEBI" id="CHEBI:57623"/>
    </ligand>
</feature>
<dbReference type="UniPathway" id="UPA00056">
    <property type="reaction ID" value="UER00097"/>
</dbReference>
<dbReference type="CDD" id="cd13944">
    <property type="entry name" value="lytB_ispH"/>
    <property type="match status" value="1"/>
</dbReference>
<evidence type="ECO:0000256" key="5">
    <source>
        <dbReference type="HAMAP-Rule" id="MF_00191"/>
    </source>
</evidence>
<comment type="function">
    <text evidence="5">Catalyzes the conversion of 1-hydroxy-2-methyl-2-(E)-butenyl 4-diphosphate (HMBPP) into a mixture of isopentenyl diphosphate (IPP) and dimethylallyl diphosphate (DMAPP). Acts in the terminal step of the DOXP/MEP pathway for isoprenoid precursor biosynthesis.</text>
</comment>
<dbReference type="GO" id="GO:0051539">
    <property type="term" value="F:4 iron, 4 sulfur cluster binding"/>
    <property type="evidence" value="ECO:0007669"/>
    <property type="project" value="UniProtKB-UniRule"/>
</dbReference>
<dbReference type="HAMAP" id="MF_00191">
    <property type="entry name" value="IspH"/>
    <property type="match status" value="1"/>
</dbReference>
<dbReference type="NCBIfam" id="TIGR00216">
    <property type="entry name" value="ispH_lytB"/>
    <property type="match status" value="1"/>
</dbReference>
<keyword evidence="5" id="KW-0414">Isoprene biosynthesis</keyword>
<feature type="binding site" evidence="5">
    <location>
        <position position="245"/>
    </location>
    <ligand>
        <name>dimethylallyl diphosphate</name>
        <dbReference type="ChEBI" id="CHEBI:57623"/>
    </ligand>
</feature>
<feature type="binding site" evidence="5">
    <location>
        <position position="145"/>
    </location>
    <ligand>
        <name>(2E)-4-hydroxy-3-methylbut-2-enyl diphosphate</name>
        <dbReference type="ChEBI" id="CHEBI:128753"/>
    </ligand>
</feature>
<keyword evidence="4 5" id="KW-0411">Iron-sulfur</keyword>
<dbReference type="PANTHER" id="PTHR30426">
    <property type="entry name" value="4-HYDROXY-3-METHYLBUT-2-ENYL DIPHOSPHATE REDUCTASE"/>
    <property type="match status" value="1"/>
</dbReference>
<keyword evidence="3 5" id="KW-0408">Iron</keyword>
<dbReference type="EC" id="1.17.7.4" evidence="5"/>
<comment type="pathway">
    <text evidence="5">Isoprenoid biosynthesis; isopentenyl diphosphate biosynthesis via DXP pathway; isopentenyl diphosphate from 1-deoxy-D-xylulose 5-phosphate: step 6/6.</text>
</comment>
<keyword evidence="5" id="KW-0560">Oxidoreductase</keyword>
<evidence type="ECO:0000313" key="7">
    <source>
        <dbReference type="Proteomes" id="UP000058857"/>
    </source>
</evidence>
<comment type="catalytic activity">
    <reaction evidence="5">
        <text>dimethylallyl diphosphate + 2 oxidized [2Fe-2S]-[ferredoxin] + H2O = (2E)-4-hydroxy-3-methylbut-2-enyl diphosphate + 2 reduced [2Fe-2S]-[ferredoxin] + 2 H(+)</text>
        <dbReference type="Rhea" id="RHEA:24825"/>
        <dbReference type="Rhea" id="RHEA-COMP:10000"/>
        <dbReference type="Rhea" id="RHEA-COMP:10001"/>
        <dbReference type="ChEBI" id="CHEBI:15377"/>
        <dbReference type="ChEBI" id="CHEBI:15378"/>
        <dbReference type="ChEBI" id="CHEBI:33737"/>
        <dbReference type="ChEBI" id="CHEBI:33738"/>
        <dbReference type="ChEBI" id="CHEBI:57623"/>
        <dbReference type="ChEBI" id="CHEBI:128753"/>
        <dbReference type="EC" id="1.17.7.4"/>
    </reaction>
</comment>
<feature type="binding site" evidence="5">
    <location>
        <position position="289"/>
    </location>
    <ligand>
        <name>isopentenyl diphosphate</name>
        <dbReference type="ChEBI" id="CHEBI:128769"/>
    </ligand>
</feature>